<dbReference type="EMBL" id="MU032348">
    <property type="protein sequence ID" value="KAF3764870.1"/>
    <property type="molecule type" value="Genomic_DNA"/>
</dbReference>
<evidence type="ECO:0000313" key="3">
    <source>
        <dbReference type="Proteomes" id="UP000803844"/>
    </source>
</evidence>
<comment type="caution">
    <text evidence="2">The sequence shown here is derived from an EMBL/GenBank/DDBJ whole genome shotgun (WGS) entry which is preliminary data.</text>
</comment>
<evidence type="ECO:0000256" key="1">
    <source>
        <dbReference type="SAM" id="SignalP"/>
    </source>
</evidence>
<gene>
    <name evidence="2" type="ORF">M406DRAFT_70615</name>
</gene>
<sequence length="117" mass="12330">MQFITAILALAATTSAASITRRQSDPHMIDFRSYGAAGCSADNQGVYTYEQSDASTCFPFSTELDVESVLVLDITLSGCSFYVYSDAECATEAIPVAAGECYDATSAGLGSYQTICS</sequence>
<keyword evidence="3" id="KW-1185">Reference proteome</keyword>
<dbReference type="GeneID" id="63842490"/>
<dbReference type="Proteomes" id="UP000803844">
    <property type="component" value="Unassembled WGS sequence"/>
</dbReference>
<name>A0A9P5CPC5_CRYP1</name>
<proteinExistence type="predicted"/>
<feature type="signal peptide" evidence="1">
    <location>
        <begin position="1"/>
        <end position="16"/>
    </location>
</feature>
<accession>A0A9P5CPC5</accession>
<dbReference type="RefSeq" id="XP_040775831.1">
    <property type="nucleotide sequence ID" value="XM_040925361.1"/>
</dbReference>
<feature type="chain" id="PRO_5040264031" evidence="1">
    <location>
        <begin position="17"/>
        <end position="117"/>
    </location>
</feature>
<organism evidence="2 3">
    <name type="scientific">Cryphonectria parasitica (strain ATCC 38755 / EP155)</name>
    <dbReference type="NCBI Taxonomy" id="660469"/>
    <lineage>
        <taxon>Eukaryota</taxon>
        <taxon>Fungi</taxon>
        <taxon>Dikarya</taxon>
        <taxon>Ascomycota</taxon>
        <taxon>Pezizomycotina</taxon>
        <taxon>Sordariomycetes</taxon>
        <taxon>Sordariomycetidae</taxon>
        <taxon>Diaporthales</taxon>
        <taxon>Cryphonectriaceae</taxon>
        <taxon>Cryphonectria-Endothia species complex</taxon>
        <taxon>Cryphonectria</taxon>
    </lineage>
</organism>
<dbReference type="AlphaFoldDB" id="A0A9P5CPC5"/>
<protein>
    <submittedName>
        <fullName evidence="2">Uncharacterized protein</fullName>
    </submittedName>
</protein>
<dbReference type="OrthoDB" id="4691160at2759"/>
<evidence type="ECO:0000313" key="2">
    <source>
        <dbReference type="EMBL" id="KAF3764870.1"/>
    </source>
</evidence>
<keyword evidence="1" id="KW-0732">Signal</keyword>
<reference evidence="2" key="1">
    <citation type="journal article" date="2020" name="Phytopathology">
        <title>Genome sequence of the chestnut blight fungus Cryphonectria parasitica EP155: A fundamental resource for an archetypical invasive plant pathogen.</title>
        <authorList>
            <person name="Crouch J.A."/>
            <person name="Dawe A."/>
            <person name="Aerts A."/>
            <person name="Barry K."/>
            <person name="Churchill A.C.L."/>
            <person name="Grimwood J."/>
            <person name="Hillman B."/>
            <person name="Milgroom M.G."/>
            <person name="Pangilinan J."/>
            <person name="Smith M."/>
            <person name="Salamov A."/>
            <person name="Schmutz J."/>
            <person name="Yadav J."/>
            <person name="Grigoriev I.V."/>
            <person name="Nuss D."/>
        </authorList>
    </citation>
    <scope>NUCLEOTIDE SEQUENCE</scope>
    <source>
        <strain evidence="2">EP155</strain>
    </source>
</reference>